<evidence type="ECO:0000256" key="1">
    <source>
        <dbReference type="ARBA" id="ARBA00004370"/>
    </source>
</evidence>
<dbReference type="PROSITE" id="PS50262">
    <property type="entry name" value="G_PROTEIN_RECEP_F1_2"/>
    <property type="match status" value="1"/>
</dbReference>
<keyword evidence="2 5" id="KW-0812">Transmembrane</keyword>
<dbReference type="GeneID" id="115822548"/>
<organism evidence="9 10">
    <name type="scientific">Chanos chanos</name>
    <name type="common">Milkfish</name>
    <name type="synonym">Mugil chanos</name>
    <dbReference type="NCBI Taxonomy" id="29144"/>
    <lineage>
        <taxon>Eukaryota</taxon>
        <taxon>Metazoa</taxon>
        <taxon>Chordata</taxon>
        <taxon>Craniata</taxon>
        <taxon>Vertebrata</taxon>
        <taxon>Euteleostomi</taxon>
        <taxon>Actinopterygii</taxon>
        <taxon>Neopterygii</taxon>
        <taxon>Teleostei</taxon>
        <taxon>Ostariophysi</taxon>
        <taxon>Gonorynchiformes</taxon>
        <taxon>Chanidae</taxon>
        <taxon>Chanos</taxon>
    </lineage>
</organism>
<keyword evidence="5" id="KW-0807">Transducer</keyword>
<dbReference type="Pfam" id="PF00001">
    <property type="entry name" value="7tm_1"/>
    <property type="match status" value="1"/>
</dbReference>
<feature type="transmembrane region" description="Helical" evidence="7">
    <location>
        <begin position="255"/>
        <end position="273"/>
    </location>
</feature>
<dbReference type="PANTHER" id="PTHR46752">
    <property type="entry name" value="G-PROTEIN COUPLED RECEPTOR 39"/>
    <property type="match status" value="1"/>
</dbReference>
<evidence type="ECO:0000256" key="3">
    <source>
        <dbReference type="ARBA" id="ARBA00022989"/>
    </source>
</evidence>
<dbReference type="GO" id="GO:0016020">
    <property type="term" value="C:membrane"/>
    <property type="evidence" value="ECO:0007669"/>
    <property type="project" value="UniProtKB-SubCell"/>
</dbReference>
<dbReference type="PROSITE" id="PS00237">
    <property type="entry name" value="G_PROTEIN_RECEP_F1_1"/>
    <property type="match status" value="1"/>
</dbReference>
<sequence>MVETEETLEEWKRLEPEFGVKVFLTVFYSLILILGIVGNSVTIRVTQVLKQNGYLQKNVTDHMVSLACSDLLVLLIGMPVELYSATWYPFTSAEGNVPCKIYNFLFETCSYATILNVATLSFERYLAICHPLRYKALSGGRTAKLIVFAWVTSILVAVPLLITTGTQTHVLMSRARTHHNLTFCTNHSQYWGLYRASIFVAFMVYIVVLGVVAFMCRKMILVLKSTMAPMETATGSSENSSKHVSDKVKSSRKQTILFLGLIIGMLFICWMPNQVRRLMTAAIPRSSWNISSIRSYVVLHPIADTFFYLSSVLNPFLYNLSSRQFRSVFVQVLRCRLKLEHVNRRTVNTSRALHATTRSLQPLLRSLRRNKPDANTCSAPQTDSNPAVPKSQSPHTSETEV</sequence>
<name>A0A6J2WG10_CHACN</name>
<feature type="transmembrane region" description="Helical" evidence="7">
    <location>
        <begin position="20"/>
        <end position="42"/>
    </location>
</feature>
<keyword evidence="5 10" id="KW-0675">Receptor</keyword>
<reference evidence="10" key="1">
    <citation type="submission" date="2025-08" db="UniProtKB">
        <authorList>
            <consortium name="RefSeq"/>
        </authorList>
    </citation>
    <scope>IDENTIFICATION</scope>
</reference>
<feature type="transmembrane region" description="Helical" evidence="7">
    <location>
        <begin position="196"/>
        <end position="216"/>
    </location>
</feature>
<dbReference type="GO" id="GO:0004930">
    <property type="term" value="F:G protein-coupled receptor activity"/>
    <property type="evidence" value="ECO:0007669"/>
    <property type="project" value="UniProtKB-KW"/>
</dbReference>
<evidence type="ECO:0000256" key="2">
    <source>
        <dbReference type="ARBA" id="ARBA00022692"/>
    </source>
</evidence>
<comment type="similarity">
    <text evidence="5">Belongs to the G-protein coupled receptor 1 family.</text>
</comment>
<comment type="subcellular location">
    <subcellularLocation>
        <location evidence="1">Membrane</location>
    </subcellularLocation>
</comment>
<dbReference type="SUPFAM" id="SSF81321">
    <property type="entry name" value="Family A G protein-coupled receptor-like"/>
    <property type="match status" value="1"/>
</dbReference>
<evidence type="ECO:0000313" key="9">
    <source>
        <dbReference type="Proteomes" id="UP000504632"/>
    </source>
</evidence>
<proteinExistence type="inferred from homology"/>
<dbReference type="AlphaFoldDB" id="A0A6J2WG10"/>
<dbReference type="PRINTS" id="PR00237">
    <property type="entry name" value="GPCRRHODOPSN"/>
</dbReference>
<dbReference type="OrthoDB" id="6088609at2759"/>
<evidence type="ECO:0000256" key="6">
    <source>
        <dbReference type="SAM" id="MobiDB-lite"/>
    </source>
</evidence>
<feature type="domain" description="G-protein coupled receptors family 1 profile" evidence="8">
    <location>
        <begin position="38"/>
        <end position="318"/>
    </location>
</feature>
<dbReference type="Gene3D" id="1.20.1070.10">
    <property type="entry name" value="Rhodopsin 7-helix transmembrane proteins"/>
    <property type="match status" value="1"/>
</dbReference>
<dbReference type="InterPro" id="IPR052676">
    <property type="entry name" value="Zinc-sensing_GPCR"/>
</dbReference>
<evidence type="ECO:0000313" key="10">
    <source>
        <dbReference type="RefSeq" id="XP_030642306.1"/>
    </source>
</evidence>
<feature type="transmembrane region" description="Helical" evidence="7">
    <location>
        <begin position="101"/>
        <end position="122"/>
    </location>
</feature>
<dbReference type="InParanoid" id="A0A6J2WG10"/>
<evidence type="ECO:0000256" key="4">
    <source>
        <dbReference type="ARBA" id="ARBA00023136"/>
    </source>
</evidence>
<keyword evidence="3 7" id="KW-1133">Transmembrane helix</keyword>
<feature type="region of interest" description="Disordered" evidence="6">
    <location>
        <begin position="370"/>
        <end position="401"/>
    </location>
</feature>
<accession>A0A6J2WG10</accession>
<protein>
    <submittedName>
        <fullName evidence="10">G-protein coupled receptor 39</fullName>
    </submittedName>
</protein>
<keyword evidence="4 7" id="KW-0472">Membrane</keyword>
<keyword evidence="9" id="KW-1185">Reference proteome</keyword>
<evidence type="ECO:0000259" key="8">
    <source>
        <dbReference type="PROSITE" id="PS50262"/>
    </source>
</evidence>
<keyword evidence="5" id="KW-0297">G-protein coupled receptor</keyword>
<feature type="transmembrane region" description="Helical" evidence="7">
    <location>
        <begin position="143"/>
        <end position="162"/>
    </location>
</feature>
<evidence type="ECO:0000256" key="7">
    <source>
        <dbReference type="SAM" id="Phobius"/>
    </source>
</evidence>
<dbReference type="RefSeq" id="XP_030642306.1">
    <property type="nucleotide sequence ID" value="XM_030786446.1"/>
</dbReference>
<dbReference type="InterPro" id="IPR000276">
    <property type="entry name" value="GPCR_Rhodpsn"/>
</dbReference>
<dbReference type="InterPro" id="IPR017452">
    <property type="entry name" value="GPCR_Rhodpsn_7TM"/>
</dbReference>
<dbReference type="Proteomes" id="UP000504632">
    <property type="component" value="Chromosome 10"/>
</dbReference>
<feature type="compositionally biased region" description="Polar residues" evidence="6">
    <location>
        <begin position="373"/>
        <end position="401"/>
    </location>
</feature>
<dbReference type="PANTHER" id="PTHR46752:SF1">
    <property type="entry name" value="G-PROTEIN COUPLED RECEPTOR 39"/>
    <property type="match status" value="1"/>
</dbReference>
<dbReference type="CTD" id="2863"/>
<evidence type="ECO:0000256" key="5">
    <source>
        <dbReference type="RuleBase" id="RU000688"/>
    </source>
</evidence>
<feature type="transmembrane region" description="Helical" evidence="7">
    <location>
        <begin position="63"/>
        <end position="81"/>
    </location>
</feature>
<gene>
    <name evidence="10" type="primary">gpr39</name>
</gene>